<gene>
    <name evidence="1" type="ORF">A2693_01525</name>
</gene>
<name>A0A1F5G9X6_9BACT</name>
<dbReference type="SUPFAM" id="SSF52309">
    <property type="entry name" value="N-(deoxy)ribosyltransferase-like"/>
    <property type="match status" value="1"/>
</dbReference>
<protein>
    <recommendedName>
        <fullName evidence="3">CD-NTase-associated protein 12/Pycsar effector protein TIR domain-containing protein</fullName>
    </recommendedName>
</protein>
<evidence type="ECO:0000313" key="2">
    <source>
        <dbReference type="Proteomes" id="UP000178577"/>
    </source>
</evidence>
<reference evidence="1 2" key="1">
    <citation type="journal article" date="2016" name="Nat. Commun.">
        <title>Thousands of microbial genomes shed light on interconnected biogeochemical processes in an aquifer system.</title>
        <authorList>
            <person name="Anantharaman K."/>
            <person name="Brown C.T."/>
            <person name="Hug L.A."/>
            <person name="Sharon I."/>
            <person name="Castelle C.J."/>
            <person name="Probst A.J."/>
            <person name="Thomas B.C."/>
            <person name="Singh A."/>
            <person name="Wilkins M.J."/>
            <person name="Karaoz U."/>
            <person name="Brodie E.L."/>
            <person name="Williams K.H."/>
            <person name="Hubbard S.S."/>
            <person name="Banfield J.F."/>
        </authorList>
    </citation>
    <scope>NUCLEOTIDE SEQUENCE [LARGE SCALE GENOMIC DNA]</scope>
</reference>
<dbReference type="InterPro" id="IPR007710">
    <property type="entry name" value="Nucleoside_deoxyribTrfase"/>
</dbReference>
<dbReference type="Gene3D" id="3.40.50.450">
    <property type="match status" value="1"/>
</dbReference>
<dbReference type="Proteomes" id="UP000178577">
    <property type="component" value="Unassembled WGS sequence"/>
</dbReference>
<comment type="caution">
    <text evidence="1">The sequence shown here is derived from an EMBL/GenBank/DDBJ whole genome shotgun (WGS) entry which is preliminary data.</text>
</comment>
<dbReference type="AlphaFoldDB" id="A0A1F5G9X6"/>
<accession>A0A1F5G9X6</accession>
<evidence type="ECO:0000313" key="1">
    <source>
        <dbReference type="EMBL" id="OGD88627.1"/>
    </source>
</evidence>
<dbReference type="Pfam" id="PF05014">
    <property type="entry name" value="Nuc_deoxyrib_tr"/>
    <property type="match status" value="1"/>
</dbReference>
<proteinExistence type="predicted"/>
<organism evidence="1 2">
    <name type="scientific">Candidatus Curtissbacteria bacterium RIFCSPHIGHO2_01_FULL_40_12</name>
    <dbReference type="NCBI Taxonomy" id="1797710"/>
    <lineage>
        <taxon>Bacteria</taxon>
        <taxon>Candidatus Curtissiibacteriota</taxon>
    </lineage>
</organism>
<dbReference type="EMBL" id="MFAY01000032">
    <property type="protein sequence ID" value="OGD88627.1"/>
    <property type="molecule type" value="Genomic_DNA"/>
</dbReference>
<sequence length="129" mass="14915">MIYITSTIHHSWNRKFNAKLCEALEKRGIKVYLPQRDTIQDKKIIFKQNHRVISRVKAVLAIAINESPNWGVEIGFSYGIGKKVIALTQARHEIPLMAKSMFSEVLEVKDPNNIKEYIDRLVKIIPQDN</sequence>
<evidence type="ECO:0008006" key="3">
    <source>
        <dbReference type="Google" id="ProtNLM"/>
    </source>
</evidence>